<keyword evidence="1" id="KW-0472">Membrane</keyword>
<evidence type="ECO:0000313" key="3">
    <source>
        <dbReference type="Proteomes" id="UP000078534"/>
    </source>
</evidence>
<protein>
    <submittedName>
        <fullName evidence="2">Uncharacterized protein</fullName>
    </submittedName>
</protein>
<dbReference type="OrthoDB" id="2856959at2"/>
<keyword evidence="1" id="KW-1133">Transmembrane helix</keyword>
<keyword evidence="3" id="KW-1185">Reference proteome</keyword>
<feature type="transmembrane region" description="Helical" evidence="1">
    <location>
        <begin position="15"/>
        <end position="31"/>
    </location>
</feature>
<feature type="transmembrane region" description="Helical" evidence="1">
    <location>
        <begin position="43"/>
        <end position="64"/>
    </location>
</feature>
<feature type="transmembrane region" description="Helical" evidence="1">
    <location>
        <begin position="132"/>
        <end position="153"/>
    </location>
</feature>
<feature type="transmembrane region" description="Helical" evidence="1">
    <location>
        <begin position="104"/>
        <end position="126"/>
    </location>
</feature>
<dbReference type="RefSeq" id="WP_066324109.1">
    <property type="nucleotide sequence ID" value="NZ_LWSG01000001.1"/>
</dbReference>
<proteinExistence type="predicted"/>
<name>A0A179T537_9BACI</name>
<keyword evidence="1" id="KW-0812">Transmembrane</keyword>
<reference evidence="3" key="1">
    <citation type="submission" date="2016-04" db="EMBL/GenBank/DDBJ databases">
        <authorList>
            <person name="Lyu Z."/>
            <person name="Lyu W."/>
        </authorList>
    </citation>
    <scope>NUCLEOTIDE SEQUENCE [LARGE SCALE GENOMIC DNA]</scope>
    <source>
        <strain evidence="3">C44</strain>
    </source>
</reference>
<accession>A0A179T537</accession>
<organism evidence="2 3">
    <name type="scientific">Metabacillus litoralis</name>
    <dbReference type="NCBI Taxonomy" id="152268"/>
    <lineage>
        <taxon>Bacteria</taxon>
        <taxon>Bacillati</taxon>
        <taxon>Bacillota</taxon>
        <taxon>Bacilli</taxon>
        <taxon>Bacillales</taxon>
        <taxon>Bacillaceae</taxon>
        <taxon>Metabacillus</taxon>
    </lineage>
</organism>
<dbReference type="EMBL" id="LWSG01000001">
    <property type="protein sequence ID" value="OAS89147.1"/>
    <property type="molecule type" value="Genomic_DNA"/>
</dbReference>
<dbReference type="AlphaFoldDB" id="A0A179T537"/>
<sequence>MDSIFKNLDLSAKGLWLPISLGLILLLYALLMPKKEINWRELYITIGVIGLLTWISDNIFAGIFDLVDFGHPKISGIGELITYSFIPSSLAVIYLNYLNSSNKWRLVIIFIVISVLIEWAVVSVGYMKLKEWNHIFSIPIFFVVYSYFLPFHIRIIKCYKGK</sequence>
<evidence type="ECO:0000313" key="2">
    <source>
        <dbReference type="EMBL" id="OAS89147.1"/>
    </source>
</evidence>
<dbReference type="Proteomes" id="UP000078534">
    <property type="component" value="Unassembled WGS sequence"/>
</dbReference>
<feature type="transmembrane region" description="Helical" evidence="1">
    <location>
        <begin position="76"/>
        <end position="97"/>
    </location>
</feature>
<evidence type="ECO:0000256" key="1">
    <source>
        <dbReference type="SAM" id="Phobius"/>
    </source>
</evidence>
<gene>
    <name evidence="2" type="ORF">A6K24_00885</name>
</gene>
<comment type="caution">
    <text evidence="2">The sequence shown here is derived from an EMBL/GenBank/DDBJ whole genome shotgun (WGS) entry which is preliminary data.</text>
</comment>